<dbReference type="Gene3D" id="3.50.40.10">
    <property type="entry name" value="Phenylalanyl-trna Synthetase, Chain B, domain 3"/>
    <property type="match status" value="1"/>
</dbReference>
<dbReference type="InterPro" id="IPR020825">
    <property type="entry name" value="Phe-tRNA_synthase-like_B3/B4"/>
</dbReference>
<keyword evidence="3" id="KW-1185">Reference proteome</keyword>
<gene>
    <name evidence="2" type="ORF">GCM10011505_41500</name>
</gene>
<dbReference type="SMART" id="SM00873">
    <property type="entry name" value="B3_4"/>
    <property type="match status" value="1"/>
</dbReference>
<reference evidence="3" key="1">
    <citation type="journal article" date="2019" name="Int. J. Syst. Evol. Microbiol.">
        <title>The Global Catalogue of Microorganisms (GCM) 10K type strain sequencing project: providing services to taxonomists for standard genome sequencing and annotation.</title>
        <authorList>
            <consortium name="The Broad Institute Genomics Platform"/>
            <consortium name="The Broad Institute Genome Sequencing Center for Infectious Disease"/>
            <person name="Wu L."/>
            <person name="Ma J."/>
        </authorList>
    </citation>
    <scope>NUCLEOTIDE SEQUENCE [LARGE SCALE GENOMIC DNA]</scope>
    <source>
        <strain evidence="3">CGMCC 1.10188</strain>
    </source>
</reference>
<proteinExistence type="predicted"/>
<evidence type="ECO:0000313" key="3">
    <source>
        <dbReference type="Proteomes" id="UP000603352"/>
    </source>
</evidence>
<comment type="caution">
    <text evidence="2">The sequence shown here is derived from an EMBL/GenBank/DDBJ whole genome shotgun (WGS) entry which is preliminary data.</text>
</comment>
<dbReference type="SUPFAM" id="SSF56037">
    <property type="entry name" value="PheT/TilS domain"/>
    <property type="match status" value="1"/>
</dbReference>
<dbReference type="PANTHER" id="PTHR39209">
    <property type="match status" value="1"/>
</dbReference>
<evidence type="ECO:0000313" key="2">
    <source>
        <dbReference type="EMBL" id="GGB56283.1"/>
    </source>
</evidence>
<dbReference type="PANTHER" id="PTHR39209:SF2">
    <property type="entry name" value="CYTOPLASMIC PROTEIN"/>
    <property type="match status" value="1"/>
</dbReference>
<name>A0ABQ1J2A4_9PROT</name>
<feature type="domain" description="B3/B4 tRNA-binding" evidence="1">
    <location>
        <begin position="70"/>
        <end position="226"/>
    </location>
</feature>
<evidence type="ECO:0000259" key="1">
    <source>
        <dbReference type="SMART" id="SM00873"/>
    </source>
</evidence>
<accession>A0ABQ1J2A4</accession>
<dbReference type="Pfam" id="PF03483">
    <property type="entry name" value="B3_4"/>
    <property type="match status" value="1"/>
</dbReference>
<dbReference type="Proteomes" id="UP000603352">
    <property type="component" value="Unassembled WGS sequence"/>
</dbReference>
<protein>
    <recommendedName>
        <fullName evidence="1">B3/B4 tRNA-binding domain-containing protein</fullName>
    </recommendedName>
</protein>
<dbReference type="InterPro" id="IPR005146">
    <property type="entry name" value="B3/B4_tRNA-bd"/>
</dbReference>
<dbReference type="EMBL" id="BMDZ01000065">
    <property type="protein sequence ID" value="GGB56283.1"/>
    <property type="molecule type" value="Genomic_DNA"/>
</dbReference>
<organism evidence="2 3">
    <name type="scientific">Tistrella bauzanensis</name>
    <dbReference type="NCBI Taxonomy" id="657419"/>
    <lineage>
        <taxon>Bacteria</taxon>
        <taxon>Pseudomonadati</taxon>
        <taxon>Pseudomonadota</taxon>
        <taxon>Alphaproteobacteria</taxon>
        <taxon>Geminicoccales</taxon>
        <taxon>Geminicoccaceae</taxon>
        <taxon>Tistrella</taxon>
    </lineage>
</organism>
<sequence length="245" mass="25819">MTMPQQIPPVRPRIDPAVMALAPDFHGRGITALLTGPAVADAGSQAAAALDAACDLVRAGGPDWAEAHIAAWRDAFRGFGAKPARTPSSAEALRKRVLRDGRLPSVNPIVDLYNAVSLRHAVPVGGENLDAYQGVPRLIRAAGTEIFDMMKDGAPATETPEPGEVVWCDDAGVTCRRWNWRQGVRTRLEPGVTRMWFILEALGAMPPAALTAAADDLATGIARLWPGAVVIVEPVITGGAVPEAG</sequence>